<keyword evidence="2" id="KW-1185">Reference proteome</keyword>
<evidence type="ECO:0000313" key="2">
    <source>
        <dbReference type="Proteomes" id="UP000601789"/>
    </source>
</evidence>
<dbReference type="EMBL" id="JADGMQ010000002">
    <property type="protein sequence ID" value="MBI1620004.1"/>
    <property type="molecule type" value="Genomic_DNA"/>
</dbReference>
<accession>A0ABS0SB40</accession>
<reference evidence="1 2" key="1">
    <citation type="submission" date="2020-10" db="EMBL/GenBank/DDBJ databases">
        <title>Aquamicrobium zhengzhouensis sp. nov., a exopolysaccharide producing bacterium isolated from farmland soil.</title>
        <authorList>
            <person name="Wang X."/>
        </authorList>
    </citation>
    <scope>NUCLEOTIDE SEQUENCE [LARGE SCALE GENOMIC DNA]</scope>
    <source>
        <strain evidence="2">cd-1</strain>
    </source>
</reference>
<sequence>MVAATSVTVAAIDDIPANDLQTVLGTIYGKAQYAADEVGAASYNANQANTRLDAFDTSVPAAAGQAAAADGKVDALTIRVDSMEGTVQWAADKTGFLDYHLRQIAALVGYPMPA</sequence>
<dbReference type="Proteomes" id="UP000601789">
    <property type="component" value="Unassembled WGS sequence"/>
</dbReference>
<organism evidence="1 2">
    <name type="scientific">Aquamicrobium zhengzhouense</name>
    <dbReference type="NCBI Taxonomy" id="2781738"/>
    <lineage>
        <taxon>Bacteria</taxon>
        <taxon>Pseudomonadati</taxon>
        <taxon>Pseudomonadota</taxon>
        <taxon>Alphaproteobacteria</taxon>
        <taxon>Hyphomicrobiales</taxon>
        <taxon>Phyllobacteriaceae</taxon>
        <taxon>Aquamicrobium</taxon>
    </lineage>
</organism>
<name>A0ABS0SB40_9HYPH</name>
<comment type="caution">
    <text evidence="1">The sequence shown here is derived from an EMBL/GenBank/DDBJ whole genome shotgun (WGS) entry which is preliminary data.</text>
</comment>
<gene>
    <name evidence="1" type="ORF">IOD40_04915</name>
</gene>
<evidence type="ECO:0000313" key="1">
    <source>
        <dbReference type="EMBL" id="MBI1620004.1"/>
    </source>
</evidence>
<proteinExistence type="predicted"/>
<protein>
    <submittedName>
        <fullName evidence="1">Uncharacterized protein</fullName>
    </submittedName>
</protein>